<evidence type="ECO:0000313" key="3">
    <source>
        <dbReference type="Proteomes" id="UP001371305"/>
    </source>
</evidence>
<name>A0ABU9AWY3_9BACT</name>
<dbReference type="RefSeq" id="WP_341405103.1">
    <property type="nucleotide sequence ID" value="NZ_JBBUKT010000004.1"/>
</dbReference>
<reference evidence="2 3" key="1">
    <citation type="submission" date="2024-04" db="EMBL/GenBank/DDBJ databases">
        <title>Luteolibacter sp. isolated from soil.</title>
        <authorList>
            <person name="An J."/>
        </authorList>
    </citation>
    <scope>NUCLEOTIDE SEQUENCE [LARGE SCALE GENOMIC DNA]</scope>
    <source>
        <strain evidence="2 3">Y139</strain>
    </source>
</reference>
<proteinExistence type="predicted"/>
<evidence type="ECO:0008006" key="4">
    <source>
        <dbReference type="Google" id="ProtNLM"/>
    </source>
</evidence>
<feature type="transmembrane region" description="Helical" evidence="1">
    <location>
        <begin position="12"/>
        <end position="27"/>
    </location>
</feature>
<feature type="transmembrane region" description="Helical" evidence="1">
    <location>
        <begin position="98"/>
        <end position="118"/>
    </location>
</feature>
<dbReference type="Proteomes" id="UP001371305">
    <property type="component" value="Unassembled WGS sequence"/>
</dbReference>
<keyword evidence="3" id="KW-1185">Reference proteome</keyword>
<dbReference type="EMBL" id="JBBUKT010000004">
    <property type="protein sequence ID" value="MEK7951499.1"/>
    <property type="molecule type" value="Genomic_DNA"/>
</dbReference>
<evidence type="ECO:0000313" key="2">
    <source>
        <dbReference type="EMBL" id="MEK7951499.1"/>
    </source>
</evidence>
<keyword evidence="1" id="KW-0472">Membrane</keyword>
<evidence type="ECO:0000256" key="1">
    <source>
        <dbReference type="SAM" id="Phobius"/>
    </source>
</evidence>
<sequence length="134" mass="15013">MTPRPPYQWKSFWLGVLVISFLGWGWIDSFQHPFHVVYARSVSYYQVFHVKGELVFRHGGGGTPGSGARYWIGVVSPSVSMAAMKSQWARNGQSTYCAISYPAIIGLTALCLGGLVSWRSRRWKNLEANNTQSP</sequence>
<keyword evidence="1" id="KW-0812">Transmembrane</keyword>
<comment type="caution">
    <text evidence="2">The sequence shown here is derived from an EMBL/GenBank/DDBJ whole genome shotgun (WGS) entry which is preliminary data.</text>
</comment>
<keyword evidence="1" id="KW-1133">Transmembrane helix</keyword>
<gene>
    <name evidence="2" type="ORF">WKV53_13360</name>
</gene>
<protein>
    <recommendedName>
        <fullName evidence="4">DUF3592 domain-containing protein</fullName>
    </recommendedName>
</protein>
<accession>A0ABU9AWY3</accession>
<organism evidence="2 3">
    <name type="scientific">Luteolibacter soli</name>
    <dbReference type="NCBI Taxonomy" id="3135280"/>
    <lineage>
        <taxon>Bacteria</taxon>
        <taxon>Pseudomonadati</taxon>
        <taxon>Verrucomicrobiota</taxon>
        <taxon>Verrucomicrobiia</taxon>
        <taxon>Verrucomicrobiales</taxon>
        <taxon>Verrucomicrobiaceae</taxon>
        <taxon>Luteolibacter</taxon>
    </lineage>
</organism>